<keyword evidence="2" id="KW-0805">Transcription regulation</keyword>
<dbReference type="CDD" id="cd12148">
    <property type="entry name" value="fungal_TF_MHR"/>
    <property type="match status" value="1"/>
</dbReference>
<feature type="compositionally biased region" description="Basic residues" evidence="5">
    <location>
        <begin position="1"/>
        <end position="10"/>
    </location>
</feature>
<sequence>MGPSHNKTRSKSPMSETTVSEDTAQILEDFIEGASRTNILSSASGPTLSTPAPDYPNLYWETAESRLQNERVSLIREITNAIPDPEMAHHLYDVFVTRCQGPLGNTFHTPTFLKHADRLVLGLAFHPKPNILGWSSTDMNERVEAVRSSNIYSSTWRSLALRCLRGRMGIFCASIASLQAALMLLLDGQNDSLELDSLLVTAVSGAQKLGLHQLGDAKLDSLTTSSGDADVPVHIRTELGIRIWWALVLRDWSRGHVLGYYTIHPSQFNTRRPLHVNDEDLHLEGSDNHESITERPRSEFTMLSYTIYALEIAALVRESVDLRNFSSQAPHDKAVATNSKNELTKEYEKLLMALPSHFRPGSVVGLTSTGSLAAVPVQQWMLQQQLWSLFLRLYRGKMTRTSRATCQILAQNIISSNTQIQTRCTVCGSLSINDIQLFNAAAVLLIDLLYTTKPEGPDGTDGDLSRVIIKDKINEAVEILKSRSEPEMSQTLEEALSWGFNSSTQRSIFVLDALMKFVEDFSGHENGELEIREFLKSKVTGLLPTFLESSHTISPGGGLDFASSINTFLSLTNTPDDTFGDLDVLPMLSNDPDYDLWQFLDFTPNFQS</sequence>
<evidence type="ECO:0000256" key="4">
    <source>
        <dbReference type="ARBA" id="ARBA00023242"/>
    </source>
</evidence>
<organism evidence="6 7">
    <name type="scientific">Penicillium frequentans</name>
    <dbReference type="NCBI Taxonomy" id="3151616"/>
    <lineage>
        <taxon>Eukaryota</taxon>
        <taxon>Fungi</taxon>
        <taxon>Dikarya</taxon>
        <taxon>Ascomycota</taxon>
        <taxon>Pezizomycotina</taxon>
        <taxon>Eurotiomycetes</taxon>
        <taxon>Eurotiomycetidae</taxon>
        <taxon>Eurotiales</taxon>
        <taxon>Aspergillaceae</taxon>
        <taxon>Penicillium</taxon>
    </lineage>
</organism>
<keyword evidence="4" id="KW-0539">Nucleus</keyword>
<reference evidence="6 7" key="1">
    <citation type="journal article" date="2023" name="IMA Fungus">
        <title>Comparative genomic study of the Penicillium genus elucidates a diverse pangenome and 15 lateral gene transfer events.</title>
        <authorList>
            <person name="Petersen C."/>
            <person name="Sorensen T."/>
            <person name="Nielsen M.R."/>
            <person name="Sondergaard T.E."/>
            <person name="Sorensen J.L."/>
            <person name="Fitzpatrick D.A."/>
            <person name="Frisvad J.C."/>
            <person name="Nielsen K.L."/>
        </authorList>
    </citation>
    <scope>NUCLEOTIDE SEQUENCE [LARGE SCALE GENOMIC DNA]</scope>
    <source>
        <strain evidence="6 7">IBT 35679</strain>
    </source>
</reference>
<dbReference type="Proteomes" id="UP001220324">
    <property type="component" value="Unassembled WGS sequence"/>
</dbReference>
<dbReference type="PANTHER" id="PTHR31001">
    <property type="entry name" value="UNCHARACTERIZED TRANSCRIPTIONAL REGULATORY PROTEIN"/>
    <property type="match status" value="1"/>
</dbReference>
<protein>
    <recommendedName>
        <fullName evidence="8">Transcription factor domain-containing protein</fullName>
    </recommendedName>
</protein>
<accession>A0AAD6D1X9</accession>
<evidence type="ECO:0000256" key="3">
    <source>
        <dbReference type="ARBA" id="ARBA00023163"/>
    </source>
</evidence>
<evidence type="ECO:0000313" key="6">
    <source>
        <dbReference type="EMBL" id="KAJ5552166.1"/>
    </source>
</evidence>
<feature type="compositionally biased region" description="Polar residues" evidence="5">
    <location>
        <begin position="11"/>
        <end position="21"/>
    </location>
</feature>
<name>A0AAD6D1X9_9EURO</name>
<keyword evidence="7" id="KW-1185">Reference proteome</keyword>
<dbReference type="EMBL" id="JAQIZZ010000002">
    <property type="protein sequence ID" value="KAJ5552166.1"/>
    <property type="molecule type" value="Genomic_DNA"/>
</dbReference>
<evidence type="ECO:0000256" key="1">
    <source>
        <dbReference type="ARBA" id="ARBA00004123"/>
    </source>
</evidence>
<dbReference type="PANTHER" id="PTHR31001:SF90">
    <property type="entry name" value="CENTROMERE DNA-BINDING PROTEIN COMPLEX CBF3 SUBUNIT B"/>
    <property type="match status" value="1"/>
</dbReference>
<evidence type="ECO:0000256" key="5">
    <source>
        <dbReference type="SAM" id="MobiDB-lite"/>
    </source>
</evidence>
<evidence type="ECO:0008006" key="8">
    <source>
        <dbReference type="Google" id="ProtNLM"/>
    </source>
</evidence>
<evidence type="ECO:0000313" key="7">
    <source>
        <dbReference type="Proteomes" id="UP001220324"/>
    </source>
</evidence>
<dbReference type="GO" id="GO:0005634">
    <property type="term" value="C:nucleus"/>
    <property type="evidence" value="ECO:0007669"/>
    <property type="project" value="UniProtKB-SubCell"/>
</dbReference>
<evidence type="ECO:0000256" key="2">
    <source>
        <dbReference type="ARBA" id="ARBA00023015"/>
    </source>
</evidence>
<comment type="subcellular location">
    <subcellularLocation>
        <location evidence="1">Nucleus</location>
    </subcellularLocation>
</comment>
<gene>
    <name evidence="6" type="ORF">N7494_001544</name>
</gene>
<feature type="region of interest" description="Disordered" evidence="5">
    <location>
        <begin position="1"/>
        <end position="21"/>
    </location>
</feature>
<dbReference type="AlphaFoldDB" id="A0AAD6D1X9"/>
<comment type="caution">
    <text evidence="6">The sequence shown here is derived from an EMBL/GenBank/DDBJ whole genome shotgun (WGS) entry which is preliminary data.</text>
</comment>
<proteinExistence type="predicted"/>
<dbReference type="InterPro" id="IPR050613">
    <property type="entry name" value="Sec_Metabolite_Reg"/>
</dbReference>
<keyword evidence="3" id="KW-0804">Transcription</keyword>